<feature type="non-terminal residue" evidence="2">
    <location>
        <position position="240"/>
    </location>
</feature>
<feature type="compositionally biased region" description="Low complexity" evidence="1">
    <location>
        <begin position="27"/>
        <end position="36"/>
    </location>
</feature>
<accession>A0A0B6Z0B3</accession>
<feature type="region of interest" description="Disordered" evidence="1">
    <location>
        <begin position="183"/>
        <end position="216"/>
    </location>
</feature>
<dbReference type="AlphaFoldDB" id="A0A0B6Z0B3"/>
<feature type="compositionally biased region" description="Polar residues" evidence="1">
    <location>
        <begin position="205"/>
        <end position="214"/>
    </location>
</feature>
<gene>
    <name evidence="2" type="primary">ORF43887</name>
</gene>
<proteinExistence type="predicted"/>
<name>A0A0B6Z0B3_9EUPU</name>
<feature type="compositionally biased region" description="Polar residues" evidence="1">
    <location>
        <begin position="63"/>
        <end position="81"/>
    </location>
</feature>
<sequence length="240" mass="26822">GDRLIFRDSSYRSLHPVANQRITTLPSRSLHPSLSPMAQRTSVVRSSKLELPKSSIKDEKMTAASSKTRTTQNASLINSRSFKSDRNDKFDQLNKSLNETSNIVSSTRSESMDDGYEVDMRVLDRNITSRVSLTRSKAFRRDAPAVPLRTYYLDDDDIDGPVNDTSKDDIFDIPSEIKKLTLSSSNGRVSMTQSSDKKPHPIVNYPSSSLNQPRDSSDLLNHEWSLASLAKGPSIKMPIT</sequence>
<reference evidence="2" key="1">
    <citation type="submission" date="2014-12" db="EMBL/GenBank/DDBJ databases">
        <title>Insight into the proteome of Arion vulgaris.</title>
        <authorList>
            <person name="Aradska J."/>
            <person name="Bulat T."/>
            <person name="Smidak R."/>
            <person name="Sarate P."/>
            <person name="Gangsoo J."/>
            <person name="Sialana F."/>
            <person name="Bilban M."/>
            <person name="Lubec G."/>
        </authorList>
    </citation>
    <scope>NUCLEOTIDE SEQUENCE</scope>
    <source>
        <tissue evidence="2">Skin</tissue>
    </source>
</reference>
<evidence type="ECO:0000256" key="1">
    <source>
        <dbReference type="SAM" id="MobiDB-lite"/>
    </source>
</evidence>
<protein>
    <submittedName>
        <fullName evidence="2">Uncharacterized protein</fullName>
    </submittedName>
</protein>
<feature type="region of interest" description="Disordered" evidence="1">
    <location>
        <begin position="27"/>
        <end position="81"/>
    </location>
</feature>
<evidence type="ECO:0000313" key="2">
    <source>
        <dbReference type="EMBL" id="CEK61994.1"/>
    </source>
</evidence>
<dbReference type="EMBL" id="HACG01015129">
    <property type="protein sequence ID" value="CEK61994.1"/>
    <property type="molecule type" value="Transcribed_RNA"/>
</dbReference>
<organism evidence="2">
    <name type="scientific">Arion vulgaris</name>
    <dbReference type="NCBI Taxonomy" id="1028688"/>
    <lineage>
        <taxon>Eukaryota</taxon>
        <taxon>Metazoa</taxon>
        <taxon>Spiralia</taxon>
        <taxon>Lophotrochozoa</taxon>
        <taxon>Mollusca</taxon>
        <taxon>Gastropoda</taxon>
        <taxon>Heterobranchia</taxon>
        <taxon>Euthyneura</taxon>
        <taxon>Panpulmonata</taxon>
        <taxon>Eupulmonata</taxon>
        <taxon>Stylommatophora</taxon>
        <taxon>Helicina</taxon>
        <taxon>Arionoidea</taxon>
        <taxon>Arionidae</taxon>
        <taxon>Arion</taxon>
    </lineage>
</organism>
<feature type="non-terminal residue" evidence="2">
    <location>
        <position position="1"/>
    </location>
</feature>
<feature type="compositionally biased region" description="Polar residues" evidence="1">
    <location>
        <begin position="183"/>
        <end position="194"/>
    </location>
</feature>
<feature type="compositionally biased region" description="Basic and acidic residues" evidence="1">
    <location>
        <begin position="47"/>
        <end position="61"/>
    </location>
</feature>